<comment type="similarity">
    <text evidence="2">Belongs to the glycosyl hydrolase 33 family.</text>
</comment>
<dbReference type="Gene3D" id="2.120.10.10">
    <property type="match status" value="1"/>
</dbReference>
<dbReference type="Proteomes" id="UP000679126">
    <property type="component" value="Unassembled WGS sequence"/>
</dbReference>
<evidence type="ECO:0000313" key="5">
    <source>
        <dbReference type="EMBL" id="MBO9151608.1"/>
    </source>
</evidence>
<dbReference type="PANTHER" id="PTHR10628">
    <property type="entry name" value="SIALIDASE"/>
    <property type="match status" value="1"/>
</dbReference>
<evidence type="ECO:0000259" key="4">
    <source>
        <dbReference type="Pfam" id="PF13088"/>
    </source>
</evidence>
<evidence type="ECO:0000256" key="2">
    <source>
        <dbReference type="ARBA" id="ARBA00009348"/>
    </source>
</evidence>
<feature type="domain" description="Sialidase" evidence="4">
    <location>
        <begin position="53"/>
        <end position="272"/>
    </location>
</feature>
<protein>
    <recommendedName>
        <fullName evidence="3">exo-alpha-sialidase</fullName>
        <ecNumber evidence="3">3.2.1.18</ecNumber>
    </recommendedName>
</protein>
<dbReference type="CDD" id="cd15482">
    <property type="entry name" value="Sialidase_non-viral"/>
    <property type="match status" value="1"/>
</dbReference>
<dbReference type="EMBL" id="JAGHKP010000001">
    <property type="protein sequence ID" value="MBO9151608.1"/>
    <property type="molecule type" value="Genomic_DNA"/>
</dbReference>
<dbReference type="Pfam" id="PF13088">
    <property type="entry name" value="BNR_2"/>
    <property type="match status" value="1"/>
</dbReference>
<dbReference type="InterPro" id="IPR026856">
    <property type="entry name" value="Sialidase_fam"/>
</dbReference>
<sequence>MSDANVLVDRNSGTIFIAGLWMHGVMDTTGRWVEGLTADSAIWNHQWRNKGSQPGFGVKETSQFLLVKSTDNGATWSKPENITRMGKQEDWWLWAPAPGQGITLRDGTLVFPVQGRDKTGRGFSTISYSKDGGKTWKTGKRAAPESTTENMAVEQTDGSIMLNMRSGINNRDTGRTNGRVIAVTDNLGESWRKHSTSRGALPEPACMASIVRHRYVKNGQEKNILLFSNPDAKTARKNLTVKVSFDDGKTWPADKKVLLDEEKSRGYSCLTSVDEHTIGILYESSQADLVFQTIDILEIL</sequence>
<gene>
    <name evidence="5" type="ORF">J7I43_05280</name>
</gene>
<dbReference type="EC" id="3.2.1.18" evidence="3"/>
<comment type="caution">
    <text evidence="5">The sequence shown here is derived from an EMBL/GenBank/DDBJ whole genome shotgun (WGS) entry which is preliminary data.</text>
</comment>
<proteinExistence type="inferred from homology"/>
<organism evidence="5 6">
    <name type="scientific">Chitinophaga chungangae</name>
    <dbReference type="NCBI Taxonomy" id="2821488"/>
    <lineage>
        <taxon>Bacteria</taxon>
        <taxon>Pseudomonadati</taxon>
        <taxon>Bacteroidota</taxon>
        <taxon>Chitinophagia</taxon>
        <taxon>Chitinophagales</taxon>
        <taxon>Chitinophagaceae</taxon>
        <taxon>Chitinophaga</taxon>
    </lineage>
</organism>
<dbReference type="InterPro" id="IPR036278">
    <property type="entry name" value="Sialidase_sf"/>
</dbReference>
<dbReference type="InterPro" id="IPR011040">
    <property type="entry name" value="Sialidase"/>
</dbReference>
<dbReference type="PANTHER" id="PTHR10628:SF30">
    <property type="entry name" value="EXO-ALPHA-SIALIDASE"/>
    <property type="match status" value="1"/>
</dbReference>
<dbReference type="SUPFAM" id="SSF50939">
    <property type="entry name" value="Sialidases"/>
    <property type="match status" value="1"/>
</dbReference>
<keyword evidence="6" id="KW-1185">Reference proteome</keyword>
<comment type="catalytic activity">
    <reaction evidence="1">
        <text>Hydrolysis of alpha-(2-&gt;3)-, alpha-(2-&gt;6)-, alpha-(2-&gt;8)- glycosidic linkages of terminal sialic acid residues in oligosaccharides, glycoproteins, glycolipids, colominic acid and synthetic substrates.</text>
        <dbReference type="EC" id="3.2.1.18"/>
    </reaction>
</comment>
<name>A0ABS3YAB1_9BACT</name>
<accession>A0ABS3YAB1</accession>
<reference evidence="6" key="1">
    <citation type="submission" date="2021-03" db="EMBL/GenBank/DDBJ databases">
        <title>Assistant Professor.</title>
        <authorList>
            <person name="Huq M.A."/>
        </authorList>
    </citation>
    <scope>NUCLEOTIDE SEQUENCE [LARGE SCALE GENOMIC DNA]</scope>
    <source>
        <strain evidence="6">MAH-28</strain>
    </source>
</reference>
<evidence type="ECO:0000256" key="3">
    <source>
        <dbReference type="ARBA" id="ARBA00012733"/>
    </source>
</evidence>
<evidence type="ECO:0000256" key="1">
    <source>
        <dbReference type="ARBA" id="ARBA00000427"/>
    </source>
</evidence>
<evidence type="ECO:0000313" key="6">
    <source>
        <dbReference type="Proteomes" id="UP000679126"/>
    </source>
</evidence>
<dbReference type="RefSeq" id="WP_209143974.1">
    <property type="nucleotide sequence ID" value="NZ_JAGHKP010000001.1"/>
</dbReference>